<dbReference type="InterPro" id="IPR012337">
    <property type="entry name" value="RNaseH-like_sf"/>
</dbReference>
<evidence type="ECO:0000313" key="1">
    <source>
        <dbReference type="EMBL" id="CAA7397339.1"/>
    </source>
</evidence>
<dbReference type="PANTHER" id="PTHR35046:SF18">
    <property type="entry name" value="RNA-DIRECTED DNA POLYMERASE"/>
    <property type="match status" value="1"/>
</dbReference>
<accession>A0A7I8KHP9</accession>
<dbReference type="InterPro" id="IPR036397">
    <property type="entry name" value="RNaseH_sf"/>
</dbReference>
<protein>
    <submittedName>
        <fullName evidence="1">Uncharacterized protein</fullName>
    </submittedName>
</protein>
<dbReference type="PANTHER" id="PTHR35046">
    <property type="entry name" value="ZINC KNUCKLE (CCHC-TYPE) FAMILY PROTEIN"/>
    <property type="match status" value="1"/>
</dbReference>
<dbReference type="SUPFAM" id="SSF53098">
    <property type="entry name" value="Ribonuclease H-like"/>
    <property type="match status" value="1"/>
</dbReference>
<dbReference type="Gene3D" id="3.30.420.10">
    <property type="entry name" value="Ribonuclease H-like superfamily/Ribonuclease H"/>
    <property type="match status" value="1"/>
</dbReference>
<evidence type="ECO:0000313" key="2">
    <source>
        <dbReference type="Proteomes" id="UP000663760"/>
    </source>
</evidence>
<organism evidence="1 2">
    <name type="scientific">Spirodela intermedia</name>
    <name type="common">Intermediate duckweed</name>
    <dbReference type="NCBI Taxonomy" id="51605"/>
    <lineage>
        <taxon>Eukaryota</taxon>
        <taxon>Viridiplantae</taxon>
        <taxon>Streptophyta</taxon>
        <taxon>Embryophyta</taxon>
        <taxon>Tracheophyta</taxon>
        <taxon>Spermatophyta</taxon>
        <taxon>Magnoliopsida</taxon>
        <taxon>Liliopsida</taxon>
        <taxon>Araceae</taxon>
        <taxon>Lemnoideae</taxon>
        <taxon>Spirodela</taxon>
    </lineage>
</organism>
<keyword evidence="2" id="KW-1185">Reference proteome</keyword>
<gene>
    <name evidence="1" type="ORF">SI8410_06008004</name>
</gene>
<dbReference type="EMBL" id="LR746269">
    <property type="protein sequence ID" value="CAA7397339.1"/>
    <property type="molecule type" value="Genomic_DNA"/>
</dbReference>
<dbReference type="GO" id="GO:0003676">
    <property type="term" value="F:nucleic acid binding"/>
    <property type="evidence" value="ECO:0007669"/>
    <property type="project" value="InterPro"/>
</dbReference>
<proteinExistence type="predicted"/>
<reference evidence="1" key="1">
    <citation type="submission" date="2020-02" db="EMBL/GenBank/DDBJ databases">
        <authorList>
            <person name="Scholz U."/>
            <person name="Mascher M."/>
            <person name="Fiebig A."/>
        </authorList>
    </citation>
    <scope>NUCLEOTIDE SEQUENCE</scope>
</reference>
<dbReference type="Proteomes" id="UP000663760">
    <property type="component" value="Chromosome 6"/>
</dbReference>
<dbReference type="AlphaFoldDB" id="A0A7I8KHP9"/>
<name>A0A7I8KHP9_SPIIN</name>
<sequence length="144" mass="16427">MDFVEGLPKSKGFDSILVVMDCLSKYIHFSPSKHLFAINRCGSRSIFTSAFWKELHALQGTLLKMSFAYHPKMDGQMVMIKTSPFQVVYGIEPQPSTLRVNSVPLDEMDHMLAERDASLELLKSHLSKVQASMKKEVDQHRHDM</sequence>